<reference evidence="2" key="1">
    <citation type="submission" date="2020-06" db="EMBL/GenBank/DDBJ databases">
        <title>Draft genomic sequecing of Geomonas sp. Red736.</title>
        <authorList>
            <person name="Itoh H."/>
            <person name="Xu Z.X."/>
            <person name="Ushijima N."/>
            <person name="Masuda Y."/>
            <person name="Shiratori Y."/>
            <person name="Senoo K."/>
        </authorList>
    </citation>
    <scope>NUCLEOTIDE SEQUENCE [LARGE SCALE GENOMIC DNA]</scope>
    <source>
        <strain evidence="2">Red736</strain>
    </source>
</reference>
<dbReference type="GO" id="GO:0008168">
    <property type="term" value="F:methyltransferase activity"/>
    <property type="evidence" value="ECO:0007669"/>
    <property type="project" value="UniProtKB-KW"/>
</dbReference>
<keyword evidence="1" id="KW-0489">Methyltransferase</keyword>
<organism evidence="1 2">
    <name type="scientific">Geomonas paludis</name>
    <dbReference type="NCBI Taxonomy" id="2740185"/>
    <lineage>
        <taxon>Bacteria</taxon>
        <taxon>Pseudomonadati</taxon>
        <taxon>Thermodesulfobacteriota</taxon>
        <taxon>Desulfuromonadia</taxon>
        <taxon>Geobacterales</taxon>
        <taxon>Geobacteraceae</taxon>
        <taxon>Geomonas</taxon>
    </lineage>
</organism>
<dbReference type="GO" id="GO:0032259">
    <property type="term" value="P:methylation"/>
    <property type="evidence" value="ECO:0007669"/>
    <property type="project" value="UniProtKB-KW"/>
</dbReference>
<protein>
    <submittedName>
        <fullName evidence="1">SAM-dependent methyltransferase</fullName>
    </submittedName>
</protein>
<accession>A0A6V8MUH4</accession>
<dbReference type="Gene3D" id="3.40.50.150">
    <property type="entry name" value="Vaccinia Virus protein VP39"/>
    <property type="match status" value="1"/>
</dbReference>
<evidence type="ECO:0000313" key="1">
    <source>
        <dbReference type="EMBL" id="GFO63835.1"/>
    </source>
</evidence>
<evidence type="ECO:0000313" key="2">
    <source>
        <dbReference type="Proteomes" id="UP000568888"/>
    </source>
</evidence>
<gene>
    <name evidence="1" type="ORF">GMPD_17540</name>
</gene>
<dbReference type="AlphaFoldDB" id="A0A6V8MUH4"/>
<dbReference type="Pfam" id="PF13489">
    <property type="entry name" value="Methyltransf_23"/>
    <property type="match status" value="1"/>
</dbReference>
<sequence length="304" mass="34463">MNETSQNASDRLVALILQRKPMHRKFLQGSLAELTQSERAAAEQYIRYLLQQDASYEELAECYLTIVQDMFREEMHFKQTGKYRCASYAEAAAAVYDNGDYMRRYMIGLALSSYWWINHIQMLRFFQKTLPATRRGVYREVGPGHGLYFLEAMRSSGFDRYEGVDISATSVALTQGIVASGYFGSFDKASIWQGDFLSERFERPADALVMGEVLEHVEEPERFLEAARSAVADDAYVFLTTCINSPAVDHIYNPETLQGLEALIDRGGFRVLDSCVLPKQGCTLEQCAQDRLPINVAYVVAKRS</sequence>
<dbReference type="RefSeq" id="WP_183346662.1">
    <property type="nucleotide sequence ID" value="NZ_BLXY01000002.1"/>
</dbReference>
<dbReference type="EMBL" id="BLXY01000002">
    <property type="protein sequence ID" value="GFO63835.1"/>
    <property type="molecule type" value="Genomic_DNA"/>
</dbReference>
<dbReference type="InterPro" id="IPR029063">
    <property type="entry name" value="SAM-dependent_MTases_sf"/>
</dbReference>
<name>A0A6V8MUH4_9BACT</name>
<dbReference type="SUPFAM" id="SSF53335">
    <property type="entry name" value="S-adenosyl-L-methionine-dependent methyltransferases"/>
    <property type="match status" value="1"/>
</dbReference>
<comment type="caution">
    <text evidence="1">The sequence shown here is derived from an EMBL/GenBank/DDBJ whole genome shotgun (WGS) entry which is preliminary data.</text>
</comment>
<proteinExistence type="predicted"/>
<dbReference type="Proteomes" id="UP000568888">
    <property type="component" value="Unassembled WGS sequence"/>
</dbReference>
<keyword evidence="1" id="KW-0808">Transferase</keyword>